<dbReference type="FunFam" id="3.30.830.10:FF:000012">
    <property type="entry name" value="Protease 3"/>
    <property type="match status" value="1"/>
</dbReference>
<evidence type="ECO:0000259" key="17">
    <source>
        <dbReference type="Pfam" id="PF05193"/>
    </source>
</evidence>
<dbReference type="InterPro" id="IPR011249">
    <property type="entry name" value="Metalloenz_LuxS/M16"/>
</dbReference>
<evidence type="ECO:0000256" key="8">
    <source>
        <dbReference type="ARBA" id="ARBA00022801"/>
    </source>
</evidence>
<dbReference type="AlphaFoldDB" id="A0AAE9YNB2"/>
<evidence type="ECO:0000259" key="16">
    <source>
        <dbReference type="Pfam" id="PF00675"/>
    </source>
</evidence>
<evidence type="ECO:0000256" key="1">
    <source>
        <dbReference type="ARBA" id="ARBA00001947"/>
    </source>
</evidence>
<evidence type="ECO:0000256" key="5">
    <source>
        <dbReference type="ARBA" id="ARBA00017565"/>
    </source>
</evidence>
<dbReference type="GO" id="GO:0046872">
    <property type="term" value="F:metal ion binding"/>
    <property type="evidence" value="ECO:0007669"/>
    <property type="project" value="UniProtKB-KW"/>
</dbReference>
<feature type="signal peptide" evidence="15">
    <location>
        <begin position="1"/>
        <end position="24"/>
    </location>
</feature>
<feature type="domain" description="Coenzyme PQQ synthesis protein F-like C-terminal lobe" evidence="19">
    <location>
        <begin position="782"/>
        <end position="881"/>
    </location>
</feature>
<sequence length="965" mass="108970">MKHFKPAILALALTAALAGCQHQAANQANTGPQPDTNSQQIIKSPADQRDYRYLTLKNGLKVLLISDPRADKSAAAMDVSVGAYHAPKDRAGLLHFLEHMLFLGTEKYPDAGEYNEFLKKNGGASNAYTSTEDTNYFFDVSNDAFDQALDRFAQFFIAPTMDPEFVEREKNAVDSEYSLKLKQDDRRSREASRQALNPAHPRSMFSVGNLDTLADRGDDKVYDDLMEVYRRHYSANRMALVVLSNQPLAQIEKSVTEKFSAVKNNGLAAPKLPTDFLGQEQLATRVLIEPLREMRSLKLTFPIEDTQQYANEKPTRLLSHLLGHEGENSLYQRLNQQGLVESLGTYVENDDAVDAFQISLSLTEKGLTRVDDITREIFAYIDLIKQQGIKEEYYREIKNIAALDFTFQEKVSPMRTVYRLSPVLQKTPAKHLLDIHYTYSGFNEALTRQYLSQLNPHNMQQTLVAPGVSTDKNEPLYDVNYSVNKLPQAKLDQWHNTRAYADMKLPPLNPFIAEDIQLKEQHSNSRPELLVDKQGIKLWHYQDTSFDMPKASVFMRIESPLAANSSENRAMLTLASKLIEDKLNTYGFNAKAAGLDYRLFASDKGLGYSVNGYHDKQAELIKTINDTITRFDISEEKFALVKDTLLRKWKNSALDRPIRQVAGKMKRAFGEDPFSSKVKGEALAAVTLEQLTRYMQAMLSQVSLKVMTHGNTDKTEAIALGQSFADSFLSSAKTAPQHRLNLRQLAPGEEAVIEMDIKHQDSAIAIAYPAPTSLTGLKQTRMLGQVLTAAFFNDIRTRQQLGYVVHAGGGEIENMPTLNFYVQSSKVGPKELQKRIDQFILEQFAVVKAMTEAEFAEHKTGLITNIKRQDKNLLERTRRLWAELGDGFDNFDKREQLAAAISAMSKQELVESYESLLMAPMKKRLISRNFGKAHRDQDFQNASKDNSVCRKETCWTRVAPDKTRG</sequence>
<dbReference type="PROSITE" id="PS51257">
    <property type="entry name" value="PROKAR_LIPOPROTEIN"/>
    <property type="match status" value="1"/>
</dbReference>
<evidence type="ECO:0000256" key="13">
    <source>
        <dbReference type="ARBA" id="ARBA00033450"/>
    </source>
</evidence>
<keyword evidence="8" id="KW-0378">Hydrolase</keyword>
<dbReference type="InterPro" id="IPR032632">
    <property type="entry name" value="Peptidase_M16_M"/>
</dbReference>
<dbReference type="InterPro" id="IPR007863">
    <property type="entry name" value="Peptidase_M16_C"/>
</dbReference>
<protein>
    <recommendedName>
        <fullName evidence="5">Protease 3</fullName>
        <ecNumber evidence="4">3.4.24.55</ecNumber>
    </recommendedName>
    <alternativeName>
        <fullName evidence="13">Pitrilysin</fullName>
    </alternativeName>
    <alternativeName>
        <fullName evidence="12">Protease III</fullName>
    </alternativeName>
    <alternativeName>
        <fullName evidence="11">Protease pi</fullName>
    </alternativeName>
</protein>
<feature type="compositionally biased region" description="Basic and acidic residues" evidence="14">
    <location>
        <begin position="181"/>
        <end position="192"/>
    </location>
</feature>
<keyword evidence="9" id="KW-0862">Zinc</keyword>
<dbReference type="InterPro" id="IPR054734">
    <property type="entry name" value="PqqF-like_C_4"/>
</dbReference>
<evidence type="ECO:0000256" key="9">
    <source>
        <dbReference type="ARBA" id="ARBA00022833"/>
    </source>
</evidence>
<evidence type="ECO:0000256" key="7">
    <source>
        <dbReference type="ARBA" id="ARBA00022723"/>
    </source>
</evidence>
<dbReference type="KEGG" id="tact:SG35_021560"/>
<dbReference type="InterPro" id="IPR050626">
    <property type="entry name" value="Peptidase_M16"/>
</dbReference>
<reference evidence="20 21" key="1">
    <citation type="journal article" date="2015" name="Genome Announc.">
        <title>Draft Genome Sequences of Marine Isolates of Thalassomonas viridans and Thalassomonas actiniarum.</title>
        <authorList>
            <person name="Olonade I."/>
            <person name="van Zyl L.J."/>
            <person name="Trindade M."/>
        </authorList>
    </citation>
    <scope>NUCLEOTIDE SEQUENCE [LARGE SCALE GENOMIC DNA]</scope>
    <source>
        <strain evidence="20 21">A5K-106</strain>
    </source>
</reference>
<comment type="cofactor">
    <cofactor evidence="1">
        <name>Zn(2+)</name>
        <dbReference type="ChEBI" id="CHEBI:29105"/>
    </cofactor>
</comment>
<dbReference type="Gene3D" id="3.30.830.10">
    <property type="entry name" value="Metalloenzyme, LuxS/M16 peptidase-like"/>
    <property type="match status" value="4"/>
</dbReference>
<evidence type="ECO:0000256" key="10">
    <source>
        <dbReference type="ARBA" id="ARBA00023049"/>
    </source>
</evidence>
<comment type="function">
    <text evidence="2">Endopeptidase that degrades small peptides of less than 7 kDa, such as glucagon and insulin.</text>
</comment>
<accession>A0AAE9YNB2</accession>
<dbReference type="Pfam" id="PF00675">
    <property type="entry name" value="Peptidase_M16"/>
    <property type="match status" value="1"/>
</dbReference>
<evidence type="ECO:0000256" key="14">
    <source>
        <dbReference type="SAM" id="MobiDB-lite"/>
    </source>
</evidence>
<dbReference type="Pfam" id="PF05193">
    <property type="entry name" value="Peptidase_M16_C"/>
    <property type="match status" value="1"/>
</dbReference>
<organism evidence="20 21">
    <name type="scientific">Thalassomonas actiniarum</name>
    <dbReference type="NCBI Taxonomy" id="485447"/>
    <lineage>
        <taxon>Bacteria</taxon>
        <taxon>Pseudomonadati</taxon>
        <taxon>Pseudomonadota</taxon>
        <taxon>Gammaproteobacteria</taxon>
        <taxon>Alteromonadales</taxon>
        <taxon>Colwelliaceae</taxon>
        <taxon>Thalassomonas</taxon>
    </lineage>
</organism>
<evidence type="ECO:0000259" key="19">
    <source>
        <dbReference type="Pfam" id="PF22456"/>
    </source>
</evidence>
<keyword evidence="15" id="KW-0732">Signal</keyword>
<dbReference type="Pfam" id="PF16187">
    <property type="entry name" value="Peptidase_M16_M"/>
    <property type="match status" value="1"/>
</dbReference>
<gene>
    <name evidence="20" type="ORF">SG35_021560</name>
</gene>
<evidence type="ECO:0000313" key="21">
    <source>
        <dbReference type="Proteomes" id="UP000032568"/>
    </source>
</evidence>
<keyword evidence="10" id="KW-0482">Metalloprotease</keyword>
<name>A0AAE9YNB2_9GAMM</name>
<dbReference type="PANTHER" id="PTHR43690">
    <property type="entry name" value="NARDILYSIN"/>
    <property type="match status" value="1"/>
</dbReference>
<keyword evidence="21" id="KW-1185">Reference proteome</keyword>
<evidence type="ECO:0000256" key="6">
    <source>
        <dbReference type="ARBA" id="ARBA00022670"/>
    </source>
</evidence>
<reference evidence="20 21" key="2">
    <citation type="journal article" date="2022" name="Mar. Drugs">
        <title>Bioassay-Guided Fractionation Leads to the Detection of Cholic Acid Generated by the Rare Thalassomonas sp.</title>
        <authorList>
            <person name="Pheiffer F."/>
            <person name="Schneider Y.K."/>
            <person name="Hansen E.H."/>
            <person name="Andersen J.H."/>
            <person name="Isaksson J."/>
            <person name="Busche T."/>
            <person name="R C."/>
            <person name="Kalinowski J."/>
            <person name="Zyl L.V."/>
            <person name="Trindade M."/>
        </authorList>
    </citation>
    <scope>NUCLEOTIDE SEQUENCE [LARGE SCALE GENOMIC DNA]</scope>
    <source>
        <strain evidence="20 21">A5K-106</strain>
    </source>
</reference>
<dbReference type="RefSeq" id="WP_044832082.1">
    <property type="nucleotide sequence ID" value="NZ_CP059735.1"/>
</dbReference>
<dbReference type="FunFam" id="3.30.830.10:FF:000005">
    <property type="entry name" value="nardilysin isoform X1"/>
    <property type="match status" value="1"/>
</dbReference>
<comment type="similarity">
    <text evidence="3">Belongs to the peptidase M16 family.</text>
</comment>
<dbReference type="SUPFAM" id="SSF63411">
    <property type="entry name" value="LuxS/MPP-like metallohydrolase"/>
    <property type="match status" value="4"/>
</dbReference>
<evidence type="ECO:0000256" key="12">
    <source>
        <dbReference type="ARBA" id="ARBA00031184"/>
    </source>
</evidence>
<dbReference type="GO" id="GO:0004222">
    <property type="term" value="F:metalloendopeptidase activity"/>
    <property type="evidence" value="ECO:0007669"/>
    <property type="project" value="UniProtKB-EC"/>
</dbReference>
<evidence type="ECO:0000256" key="15">
    <source>
        <dbReference type="SAM" id="SignalP"/>
    </source>
</evidence>
<dbReference type="PANTHER" id="PTHR43690:SF18">
    <property type="entry name" value="INSULIN-DEGRADING ENZYME-RELATED"/>
    <property type="match status" value="1"/>
</dbReference>
<proteinExistence type="inferred from homology"/>
<dbReference type="GO" id="GO:0006508">
    <property type="term" value="P:proteolysis"/>
    <property type="evidence" value="ECO:0007669"/>
    <property type="project" value="UniProtKB-KW"/>
</dbReference>
<keyword evidence="6" id="KW-0645">Protease</keyword>
<evidence type="ECO:0000259" key="18">
    <source>
        <dbReference type="Pfam" id="PF16187"/>
    </source>
</evidence>
<evidence type="ECO:0000313" key="20">
    <source>
        <dbReference type="EMBL" id="WDD97857.1"/>
    </source>
</evidence>
<dbReference type="EC" id="3.4.24.55" evidence="4"/>
<evidence type="ECO:0000256" key="11">
    <source>
        <dbReference type="ARBA" id="ARBA00029597"/>
    </source>
</evidence>
<evidence type="ECO:0000256" key="4">
    <source>
        <dbReference type="ARBA" id="ARBA00012449"/>
    </source>
</evidence>
<dbReference type="Proteomes" id="UP000032568">
    <property type="component" value="Chromosome"/>
</dbReference>
<evidence type="ECO:0000256" key="3">
    <source>
        <dbReference type="ARBA" id="ARBA00007261"/>
    </source>
</evidence>
<dbReference type="EMBL" id="CP059735">
    <property type="protein sequence ID" value="WDD97857.1"/>
    <property type="molecule type" value="Genomic_DNA"/>
</dbReference>
<keyword evidence="7" id="KW-0479">Metal-binding</keyword>
<evidence type="ECO:0000256" key="2">
    <source>
        <dbReference type="ARBA" id="ARBA00002184"/>
    </source>
</evidence>
<feature type="chain" id="PRO_5042032473" description="Protease 3" evidence="15">
    <location>
        <begin position="25"/>
        <end position="965"/>
    </location>
</feature>
<dbReference type="InterPro" id="IPR011765">
    <property type="entry name" value="Pept_M16_N"/>
</dbReference>
<feature type="domain" description="Peptidase M16 middle/third" evidence="18">
    <location>
        <begin position="405"/>
        <end position="673"/>
    </location>
</feature>
<feature type="region of interest" description="Disordered" evidence="14">
    <location>
        <begin position="181"/>
        <end position="211"/>
    </location>
</feature>
<feature type="domain" description="Peptidase M16 N-terminal" evidence="16">
    <location>
        <begin position="61"/>
        <end position="178"/>
    </location>
</feature>
<dbReference type="Pfam" id="PF22456">
    <property type="entry name" value="PqqF-like_C_4"/>
    <property type="match status" value="1"/>
</dbReference>
<feature type="domain" description="Peptidase M16 C-terminal" evidence="17">
    <location>
        <begin position="222"/>
        <end position="399"/>
    </location>
</feature>